<name>A0A7G9RJL6_9BURK</name>
<dbReference type="SUPFAM" id="SSF53850">
    <property type="entry name" value="Periplasmic binding protein-like II"/>
    <property type="match status" value="1"/>
</dbReference>
<dbReference type="GO" id="GO:0043565">
    <property type="term" value="F:sequence-specific DNA binding"/>
    <property type="evidence" value="ECO:0007669"/>
    <property type="project" value="TreeGrafter"/>
</dbReference>
<sequence length="315" mass="34960">MKKLPDLEAWAIFAKIAETGSFARAAAEFSLSQATVSKAVTRLETRLKTVLFHRTSRRMSLTESGLSALERAARILEDGEAVEAEVAEQSSSLRGLIRVAAPMSFGIARLAPALPQFMERHPEIELDVQFNDMQVDVVAERFDVALRIANLVDSSLLARQLCQVRILLVGTPAYFERHGRPGHPRDLAGHKALQYSYQRSGTNWRFGHRRHGEFTQPMQVTMQSNNAEALMPPLLAGAGVALQPAFLVWQQLQSGELETVMDDWQVEPIALHIVTPPGRRRPARVQALIEYLCQHYANEPWALVPGAPQAGKDGV</sequence>
<dbReference type="GO" id="GO:0006351">
    <property type="term" value="P:DNA-templated transcription"/>
    <property type="evidence" value="ECO:0007669"/>
    <property type="project" value="TreeGrafter"/>
</dbReference>
<dbReference type="Pfam" id="PF03466">
    <property type="entry name" value="LysR_substrate"/>
    <property type="match status" value="1"/>
</dbReference>
<dbReference type="InterPro" id="IPR058163">
    <property type="entry name" value="LysR-type_TF_proteobact-type"/>
</dbReference>
<organism evidence="6 7">
    <name type="scientific">Diaphorobacter ruginosibacter</name>
    <dbReference type="NCBI Taxonomy" id="1715720"/>
    <lineage>
        <taxon>Bacteria</taxon>
        <taxon>Pseudomonadati</taxon>
        <taxon>Pseudomonadota</taxon>
        <taxon>Betaproteobacteria</taxon>
        <taxon>Burkholderiales</taxon>
        <taxon>Comamonadaceae</taxon>
        <taxon>Diaphorobacter</taxon>
    </lineage>
</organism>
<dbReference type="CDD" id="cd08422">
    <property type="entry name" value="PBP2_CrgA_like"/>
    <property type="match status" value="1"/>
</dbReference>
<evidence type="ECO:0000256" key="2">
    <source>
        <dbReference type="ARBA" id="ARBA00023015"/>
    </source>
</evidence>
<dbReference type="InterPro" id="IPR036388">
    <property type="entry name" value="WH-like_DNA-bd_sf"/>
</dbReference>
<keyword evidence="2" id="KW-0805">Transcription regulation</keyword>
<gene>
    <name evidence="6" type="ORF">H9K76_14370</name>
</gene>
<evidence type="ECO:0000313" key="7">
    <source>
        <dbReference type="Proteomes" id="UP000515811"/>
    </source>
</evidence>
<keyword evidence="4" id="KW-0804">Transcription</keyword>
<dbReference type="InterPro" id="IPR005119">
    <property type="entry name" value="LysR_subst-bd"/>
</dbReference>
<dbReference type="Proteomes" id="UP000515811">
    <property type="component" value="Chromosome"/>
</dbReference>
<dbReference type="EMBL" id="CP060714">
    <property type="protein sequence ID" value="QNN55791.1"/>
    <property type="molecule type" value="Genomic_DNA"/>
</dbReference>
<keyword evidence="7" id="KW-1185">Reference proteome</keyword>
<comment type="similarity">
    <text evidence="1">Belongs to the LysR transcriptional regulatory family.</text>
</comment>
<evidence type="ECO:0000256" key="1">
    <source>
        <dbReference type="ARBA" id="ARBA00009437"/>
    </source>
</evidence>
<dbReference type="GO" id="GO:0003700">
    <property type="term" value="F:DNA-binding transcription factor activity"/>
    <property type="evidence" value="ECO:0007669"/>
    <property type="project" value="InterPro"/>
</dbReference>
<dbReference type="InterPro" id="IPR036390">
    <property type="entry name" value="WH_DNA-bd_sf"/>
</dbReference>
<keyword evidence="3" id="KW-0238">DNA-binding</keyword>
<evidence type="ECO:0000256" key="4">
    <source>
        <dbReference type="ARBA" id="ARBA00023163"/>
    </source>
</evidence>
<evidence type="ECO:0000259" key="5">
    <source>
        <dbReference type="PROSITE" id="PS50931"/>
    </source>
</evidence>
<dbReference type="KEGG" id="drg:H9K76_14370"/>
<reference evidence="6 7" key="1">
    <citation type="submission" date="2020-08" db="EMBL/GenBank/DDBJ databases">
        <title>Genome sequence of Diaphorobacter ruginosibacter DSM 27467T.</title>
        <authorList>
            <person name="Hyun D.-W."/>
            <person name="Bae J.-W."/>
        </authorList>
    </citation>
    <scope>NUCLEOTIDE SEQUENCE [LARGE SCALE GENOMIC DNA]</scope>
    <source>
        <strain evidence="6 7">DSM 27467</strain>
    </source>
</reference>
<dbReference type="PANTHER" id="PTHR30537:SF5">
    <property type="entry name" value="HTH-TYPE TRANSCRIPTIONAL ACTIVATOR TTDR-RELATED"/>
    <property type="match status" value="1"/>
</dbReference>
<evidence type="ECO:0000256" key="3">
    <source>
        <dbReference type="ARBA" id="ARBA00023125"/>
    </source>
</evidence>
<dbReference type="AlphaFoldDB" id="A0A7G9RJL6"/>
<dbReference type="FunFam" id="1.10.10.10:FF:000001">
    <property type="entry name" value="LysR family transcriptional regulator"/>
    <property type="match status" value="1"/>
</dbReference>
<dbReference type="PROSITE" id="PS50931">
    <property type="entry name" value="HTH_LYSR"/>
    <property type="match status" value="1"/>
</dbReference>
<dbReference type="Pfam" id="PF00126">
    <property type="entry name" value="HTH_1"/>
    <property type="match status" value="1"/>
</dbReference>
<dbReference type="Gene3D" id="1.10.10.10">
    <property type="entry name" value="Winged helix-like DNA-binding domain superfamily/Winged helix DNA-binding domain"/>
    <property type="match status" value="1"/>
</dbReference>
<feature type="domain" description="HTH lysR-type" evidence="5">
    <location>
        <begin position="5"/>
        <end position="62"/>
    </location>
</feature>
<evidence type="ECO:0000313" key="6">
    <source>
        <dbReference type="EMBL" id="QNN55791.1"/>
    </source>
</evidence>
<dbReference type="InterPro" id="IPR000847">
    <property type="entry name" value="LysR_HTH_N"/>
</dbReference>
<dbReference type="SUPFAM" id="SSF46785">
    <property type="entry name" value="Winged helix' DNA-binding domain"/>
    <property type="match status" value="1"/>
</dbReference>
<protein>
    <submittedName>
        <fullName evidence="6">LysR family transcriptional regulator</fullName>
    </submittedName>
</protein>
<dbReference type="PRINTS" id="PR00039">
    <property type="entry name" value="HTHLYSR"/>
</dbReference>
<dbReference type="Gene3D" id="3.40.190.290">
    <property type="match status" value="1"/>
</dbReference>
<proteinExistence type="inferred from homology"/>
<dbReference type="RefSeq" id="WP_187596064.1">
    <property type="nucleotide sequence ID" value="NZ_CP060714.1"/>
</dbReference>
<accession>A0A7G9RJL6</accession>
<dbReference type="PANTHER" id="PTHR30537">
    <property type="entry name" value="HTH-TYPE TRANSCRIPTIONAL REGULATOR"/>
    <property type="match status" value="1"/>
</dbReference>